<proteinExistence type="predicted"/>
<name>A0ABR0SPS6_9HYPO</name>
<evidence type="ECO:0000313" key="1">
    <source>
        <dbReference type="EMBL" id="KAK5994098.1"/>
    </source>
</evidence>
<keyword evidence="2" id="KW-1185">Reference proteome</keyword>
<dbReference type="EMBL" id="JAVFKD010000012">
    <property type="protein sequence ID" value="KAK5994098.1"/>
    <property type="molecule type" value="Genomic_DNA"/>
</dbReference>
<protein>
    <submittedName>
        <fullName evidence="1">Uncharacterized protein</fullName>
    </submittedName>
</protein>
<accession>A0ABR0SPS6</accession>
<dbReference type="Proteomes" id="UP001338125">
    <property type="component" value="Unassembled WGS sequence"/>
</dbReference>
<reference evidence="1 2" key="1">
    <citation type="submission" date="2024-01" db="EMBL/GenBank/DDBJ databases">
        <title>Complete genome of Cladobotryum mycophilum ATHUM6906.</title>
        <authorList>
            <person name="Christinaki A.C."/>
            <person name="Myridakis A.I."/>
            <person name="Kouvelis V.N."/>
        </authorList>
    </citation>
    <scope>NUCLEOTIDE SEQUENCE [LARGE SCALE GENOMIC DNA]</scope>
    <source>
        <strain evidence="1 2">ATHUM6906</strain>
    </source>
</reference>
<evidence type="ECO:0000313" key="2">
    <source>
        <dbReference type="Proteomes" id="UP001338125"/>
    </source>
</evidence>
<organism evidence="1 2">
    <name type="scientific">Cladobotryum mycophilum</name>
    <dbReference type="NCBI Taxonomy" id="491253"/>
    <lineage>
        <taxon>Eukaryota</taxon>
        <taxon>Fungi</taxon>
        <taxon>Dikarya</taxon>
        <taxon>Ascomycota</taxon>
        <taxon>Pezizomycotina</taxon>
        <taxon>Sordariomycetes</taxon>
        <taxon>Hypocreomycetidae</taxon>
        <taxon>Hypocreales</taxon>
        <taxon>Hypocreaceae</taxon>
        <taxon>Cladobotryum</taxon>
    </lineage>
</organism>
<comment type="caution">
    <text evidence="1">The sequence shown here is derived from an EMBL/GenBank/DDBJ whole genome shotgun (WGS) entry which is preliminary data.</text>
</comment>
<sequence>MTHFCIRVEAHPGFPSIYYGLSFEDIPRASATARQIVFLARKIACLAEEALSYYRKEVLSITPMRQIESDETHNGEFLPGRQYEGVPYKTIDTGPPDWTETHRMMRAFWDLQLMIELKNAASRGDFGWPDELVQKLMVMDPEDFCRSPFSKVSEMVTAIHFLAERTGMKEAFYVLQQRNLQLPSLRAIGYSKDEKLWPNPEVMSIDKDKMPLKSIDVDSPGFIY</sequence>
<gene>
    <name evidence="1" type="ORF">PT974_07538</name>
</gene>